<dbReference type="OrthoDB" id="1914176at2759"/>
<dbReference type="EMBL" id="CAJVRM010000279">
    <property type="protein sequence ID" value="CAG8978776.1"/>
    <property type="molecule type" value="Genomic_DNA"/>
</dbReference>
<evidence type="ECO:0000313" key="3">
    <source>
        <dbReference type="Proteomes" id="UP000701801"/>
    </source>
</evidence>
<keyword evidence="3" id="KW-1185">Reference proteome</keyword>
<dbReference type="Proteomes" id="UP000701801">
    <property type="component" value="Unassembled WGS sequence"/>
</dbReference>
<reference evidence="2" key="1">
    <citation type="submission" date="2021-07" db="EMBL/GenBank/DDBJ databases">
        <authorList>
            <person name="Durling M."/>
        </authorList>
    </citation>
    <scope>NUCLEOTIDE SEQUENCE</scope>
</reference>
<name>A0A9N9LUC7_9HELO</name>
<evidence type="ECO:0000256" key="1">
    <source>
        <dbReference type="SAM" id="MobiDB-lite"/>
    </source>
</evidence>
<proteinExistence type="predicted"/>
<feature type="region of interest" description="Disordered" evidence="1">
    <location>
        <begin position="66"/>
        <end position="90"/>
    </location>
</feature>
<comment type="caution">
    <text evidence="2">The sequence shown here is derived from an EMBL/GenBank/DDBJ whole genome shotgun (WGS) entry which is preliminary data.</text>
</comment>
<gene>
    <name evidence="2" type="ORF">HYALB_00011926</name>
</gene>
<accession>A0A9N9LUC7</accession>
<dbReference type="AlphaFoldDB" id="A0A9N9LUC7"/>
<organism evidence="2 3">
    <name type="scientific">Hymenoscyphus albidus</name>
    <dbReference type="NCBI Taxonomy" id="595503"/>
    <lineage>
        <taxon>Eukaryota</taxon>
        <taxon>Fungi</taxon>
        <taxon>Dikarya</taxon>
        <taxon>Ascomycota</taxon>
        <taxon>Pezizomycotina</taxon>
        <taxon>Leotiomycetes</taxon>
        <taxon>Helotiales</taxon>
        <taxon>Helotiaceae</taxon>
        <taxon>Hymenoscyphus</taxon>
    </lineage>
</organism>
<sequence>MEVGDYAGDGRGSNLSSAGALYAFQSQDSRDKCRFIGSTKYQEEENSGDLLPRLEVSSSVSALVSPRSTLECGPAGGGAIEEGTEPDKANRYGQVLAKGGYGRRDKEGVVGRQMGKVSRRLR</sequence>
<feature type="region of interest" description="Disordered" evidence="1">
    <location>
        <begin position="103"/>
        <end position="122"/>
    </location>
</feature>
<evidence type="ECO:0000313" key="2">
    <source>
        <dbReference type="EMBL" id="CAG8978776.1"/>
    </source>
</evidence>
<protein>
    <submittedName>
        <fullName evidence="2">Uncharacterized protein</fullName>
    </submittedName>
</protein>